<proteinExistence type="predicted"/>
<protein>
    <submittedName>
        <fullName evidence="5">1-acyl-sn-glycerol-3-phosphate acyltransferase</fullName>
    </submittedName>
</protein>
<dbReference type="Proteomes" id="UP000294619">
    <property type="component" value="Unassembled WGS sequence"/>
</dbReference>
<reference evidence="6 8" key="2">
    <citation type="submission" date="2019-05" db="EMBL/GenBank/DDBJ databases">
        <title>Pasteurellaceae isolates from reptiles.</title>
        <authorList>
            <person name="Bojesen A.M."/>
            <person name="Lund E."/>
        </authorList>
    </citation>
    <scope>NUCLEOTIDE SEQUENCE [LARGE SCALE GENOMIC DNA]</scope>
    <source>
        <strain evidence="6 8">ELNT2x</strain>
    </source>
</reference>
<evidence type="ECO:0000313" key="8">
    <source>
        <dbReference type="Proteomes" id="UP000305526"/>
    </source>
</evidence>
<dbReference type="GO" id="GO:0003841">
    <property type="term" value="F:1-acylglycerol-3-phosphate O-acyltransferase activity"/>
    <property type="evidence" value="ECO:0007669"/>
    <property type="project" value="TreeGrafter"/>
</dbReference>
<evidence type="ECO:0000313" key="6">
    <source>
        <dbReference type="EMBL" id="TNG92685.1"/>
    </source>
</evidence>
<dbReference type="RefSeq" id="WP_132965545.1">
    <property type="nucleotide sequence ID" value="NZ_LEKL01000078.1"/>
</dbReference>
<dbReference type="CDD" id="cd07989">
    <property type="entry name" value="LPLAT_AGPAT-like"/>
    <property type="match status" value="1"/>
</dbReference>
<name>A0A4R3YD13_9PAST</name>
<dbReference type="SUPFAM" id="SSF69593">
    <property type="entry name" value="Glycerol-3-phosphate (1)-acyltransferase"/>
    <property type="match status" value="1"/>
</dbReference>
<accession>A0A4R3YD13</accession>
<evidence type="ECO:0000313" key="7">
    <source>
        <dbReference type="Proteomes" id="UP000294619"/>
    </source>
</evidence>
<dbReference type="SMART" id="SM00563">
    <property type="entry name" value="PlsC"/>
    <property type="match status" value="1"/>
</dbReference>
<organism evidence="5 7">
    <name type="scientific">Testudinibacter aquarius</name>
    <dbReference type="NCBI Taxonomy" id="1524974"/>
    <lineage>
        <taxon>Bacteria</taxon>
        <taxon>Pseudomonadati</taxon>
        <taxon>Pseudomonadota</taxon>
        <taxon>Gammaproteobacteria</taxon>
        <taxon>Pasteurellales</taxon>
        <taxon>Pasteurellaceae</taxon>
        <taxon>Testudinibacter</taxon>
    </lineage>
</organism>
<dbReference type="Proteomes" id="UP000305526">
    <property type="component" value="Unassembled WGS sequence"/>
</dbReference>
<evidence type="ECO:0000256" key="3">
    <source>
        <dbReference type="ARBA" id="ARBA00023315"/>
    </source>
</evidence>
<comment type="pathway">
    <text evidence="1">Lipid metabolism.</text>
</comment>
<dbReference type="GO" id="GO:0006654">
    <property type="term" value="P:phosphatidic acid biosynthetic process"/>
    <property type="evidence" value="ECO:0007669"/>
    <property type="project" value="TreeGrafter"/>
</dbReference>
<dbReference type="EMBL" id="SMCP01000003">
    <property type="protein sequence ID" value="TCV88694.1"/>
    <property type="molecule type" value="Genomic_DNA"/>
</dbReference>
<sequence>MIASLLATLTKLLIGAYPHWRNNLPSGQQRIYFANHTSHLDTLAIWSSFNAEFRAKIRPVAAKDYWDKGGLRGLIAKKALNVVMIDREGNSDDPLQPLYTALEQGDSLILFPEGTRSAESQPAGFKSGLYHLRQRYPQVELVPIYLDNTGRSLPKGAFLPLPFTCSVTFGEPLQVDVKWDKAEFLHQARQAVIALSQPLPQSAK</sequence>
<keyword evidence="2 5" id="KW-0808">Transferase</keyword>
<dbReference type="InterPro" id="IPR002123">
    <property type="entry name" value="Plipid/glycerol_acylTrfase"/>
</dbReference>
<dbReference type="Pfam" id="PF01553">
    <property type="entry name" value="Acyltransferase"/>
    <property type="match status" value="1"/>
</dbReference>
<keyword evidence="8" id="KW-1185">Reference proteome</keyword>
<comment type="caution">
    <text evidence="5">The sequence shown here is derived from an EMBL/GenBank/DDBJ whole genome shotgun (WGS) entry which is preliminary data.</text>
</comment>
<dbReference type="AlphaFoldDB" id="A0A4R3YD13"/>
<dbReference type="EMBL" id="VDGV01000024">
    <property type="protein sequence ID" value="TNG92685.1"/>
    <property type="molecule type" value="Genomic_DNA"/>
</dbReference>
<feature type="domain" description="Phospholipid/glycerol acyltransferase" evidence="4">
    <location>
        <begin position="30"/>
        <end position="149"/>
    </location>
</feature>
<gene>
    <name evidence="5" type="ORF">EDC16_10347</name>
    <name evidence="6" type="ORF">FHQ21_03815</name>
</gene>
<dbReference type="PANTHER" id="PTHR10434">
    <property type="entry name" value="1-ACYL-SN-GLYCEROL-3-PHOSPHATE ACYLTRANSFERASE"/>
    <property type="match status" value="1"/>
</dbReference>
<dbReference type="PANTHER" id="PTHR10434:SF11">
    <property type="entry name" value="1-ACYL-SN-GLYCEROL-3-PHOSPHATE ACYLTRANSFERASE"/>
    <property type="match status" value="1"/>
</dbReference>
<evidence type="ECO:0000256" key="2">
    <source>
        <dbReference type="ARBA" id="ARBA00022679"/>
    </source>
</evidence>
<evidence type="ECO:0000313" key="5">
    <source>
        <dbReference type="EMBL" id="TCV88694.1"/>
    </source>
</evidence>
<keyword evidence="3 5" id="KW-0012">Acyltransferase</keyword>
<evidence type="ECO:0000256" key="1">
    <source>
        <dbReference type="ARBA" id="ARBA00005189"/>
    </source>
</evidence>
<reference evidence="5 7" key="1">
    <citation type="submission" date="2019-03" db="EMBL/GenBank/DDBJ databases">
        <title>Genomic Encyclopedia of Type Strains, Phase IV (KMG-IV): sequencing the most valuable type-strain genomes for metagenomic binning, comparative biology and taxonomic classification.</title>
        <authorList>
            <person name="Goeker M."/>
        </authorList>
    </citation>
    <scope>NUCLEOTIDE SEQUENCE [LARGE SCALE GENOMIC DNA]</scope>
    <source>
        <strain evidence="5 7">DSM 28140</strain>
    </source>
</reference>
<evidence type="ECO:0000259" key="4">
    <source>
        <dbReference type="SMART" id="SM00563"/>
    </source>
</evidence>